<dbReference type="EMBL" id="JADCKC010000001">
    <property type="protein sequence ID" value="MBE5036234.1"/>
    <property type="molecule type" value="Genomic_DNA"/>
</dbReference>
<dbReference type="PROSITE" id="PS51186">
    <property type="entry name" value="GNAT"/>
    <property type="match status" value="1"/>
</dbReference>
<dbReference type="InterPro" id="IPR050832">
    <property type="entry name" value="Bact_Acetyltransf"/>
</dbReference>
<keyword evidence="5" id="KW-1185">Reference proteome</keyword>
<dbReference type="PANTHER" id="PTHR43877">
    <property type="entry name" value="AMINOALKYLPHOSPHONATE N-ACETYLTRANSFERASE-RELATED-RELATED"/>
    <property type="match status" value="1"/>
</dbReference>
<dbReference type="InterPro" id="IPR000182">
    <property type="entry name" value="GNAT_dom"/>
</dbReference>
<dbReference type="Proteomes" id="UP000768567">
    <property type="component" value="Unassembled WGS sequence"/>
</dbReference>
<proteinExistence type="predicted"/>
<evidence type="ECO:0000313" key="5">
    <source>
        <dbReference type="Proteomes" id="UP000768567"/>
    </source>
</evidence>
<feature type="domain" description="N-acetyltransferase" evidence="3">
    <location>
        <begin position="1"/>
        <end position="163"/>
    </location>
</feature>
<evidence type="ECO:0000313" key="4">
    <source>
        <dbReference type="EMBL" id="MBE5036234.1"/>
    </source>
</evidence>
<dbReference type="CDD" id="cd04301">
    <property type="entry name" value="NAT_SF"/>
    <property type="match status" value="1"/>
</dbReference>
<keyword evidence="2" id="KW-0012">Acyltransferase</keyword>
<protein>
    <submittedName>
        <fullName evidence="4">GNAT family N-acetyltransferase</fullName>
    </submittedName>
</protein>
<evidence type="ECO:0000256" key="1">
    <source>
        <dbReference type="ARBA" id="ARBA00022679"/>
    </source>
</evidence>
<dbReference type="RefSeq" id="WP_193499589.1">
    <property type="nucleotide sequence ID" value="NZ_JADCKC010000001.1"/>
</dbReference>
<dbReference type="Pfam" id="PF00583">
    <property type="entry name" value="Acetyltransf_1"/>
    <property type="match status" value="1"/>
</dbReference>
<name>A0ABR9QZE8_9FIRM</name>
<evidence type="ECO:0000256" key="2">
    <source>
        <dbReference type="ARBA" id="ARBA00023315"/>
    </source>
</evidence>
<keyword evidence="1" id="KW-0808">Transferase</keyword>
<sequence length="163" mass="18667">MEIRICKTDEQLAQLARLANEIWHEYFAGLLSPEQIDYMVQMYQSPDALTRAVRREGYTYFLGYEGDDLVGYCGVKPDGDRLFLSKLYLRSDMRGKHLSSLLLARAVELARTEGKRAVYLTCNKYNAHSLDVYHAKGFKDVDAVVTDIGHGFVMDDYILQLDL</sequence>
<reference evidence="4 5" key="1">
    <citation type="submission" date="2020-10" db="EMBL/GenBank/DDBJ databases">
        <title>ChiBAC.</title>
        <authorList>
            <person name="Zenner C."/>
            <person name="Hitch T.C.A."/>
            <person name="Clavel T."/>
        </authorList>
    </citation>
    <scope>NUCLEOTIDE SEQUENCE [LARGE SCALE GENOMIC DNA]</scope>
    <source>
        <strain evidence="4 5">DSM 109015</strain>
    </source>
</reference>
<accession>A0ABR9QZE8</accession>
<gene>
    <name evidence="4" type="ORF">INF35_00230</name>
</gene>
<dbReference type="Gene3D" id="3.40.630.30">
    <property type="match status" value="1"/>
</dbReference>
<dbReference type="InterPro" id="IPR016181">
    <property type="entry name" value="Acyl_CoA_acyltransferase"/>
</dbReference>
<comment type="caution">
    <text evidence="4">The sequence shown here is derived from an EMBL/GenBank/DDBJ whole genome shotgun (WGS) entry which is preliminary data.</text>
</comment>
<evidence type="ECO:0000259" key="3">
    <source>
        <dbReference type="PROSITE" id="PS51186"/>
    </source>
</evidence>
<organism evidence="4 5">
    <name type="scientific">Gemmiger gallinarum</name>
    <dbReference type="NCBI Taxonomy" id="2779354"/>
    <lineage>
        <taxon>Bacteria</taxon>
        <taxon>Bacillati</taxon>
        <taxon>Bacillota</taxon>
        <taxon>Clostridia</taxon>
        <taxon>Eubacteriales</taxon>
        <taxon>Gemmiger</taxon>
    </lineage>
</organism>
<dbReference type="SUPFAM" id="SSF55729">
    <property type="entry name" value="Acyl-CoA N-acyltransferases (Nat)"/>
    <property type="match status" value="1"/>
</dbReference>